<dbReference type="SUPFAM" id="SSF46785">
    <property type="entry name" value="Winged helix' DNA-binding domain"/>
    <property type="match status" value="1"/>
</dbReference>
<dbReference type="Pfam" id="PF00392">
    <property type="entry name" value="GntR"/>
    <property type="match status" value="1"/>
</dbReference>
<evidence type="ECO:0000313" key="6">
    <source>
        <dbReference type="EMBL" id="MCH6472110.1"/>
    </source>
</evidence>
<reference evidence="6 7" key="1">
    <citation type="submission" date="2022-03" db="EMBL/GenBank/DDBJ databases">
        <title>Sinomonas sp. isolated from a soil.</title>
        <authorList>
            <person name="Han J."/>
            <person name="Kim D.-U."/>
        </authorList>
    </citation>
    <scope>NUCLEOTIDE SEQUENCE [LARGE SCALE GENOMIC DNA]</scope>
    <source>
        <strain evidence="6 7">5-5</strain>
    </source>
</reference>
<keyword evidence="3" id="KW-0804">Transcription</keyword>
<dbReference type="SMART" id="SM00345">
    <property type="entry name" value="HTH_GNTR"/>
    <property type="match status" value="1"/>
</dbReference>
<dbReference type="Gene3D" id="1.20.120.530">
    <property type="entry name" value="GntR ligand-binding domain-like"/>
    <property type="match status" value="1"/>
</dbReference>
<sequence length="274" mass="30102">MSSAGRLPLEPSEGLGIEFSEVRAGSASEVKTPGSQGPLGGGRHDRVLDSLGARIVSGELAPATMLDPVQLSQHYDVSRSVVREVLRSLGSRGLLRAVPGQGTFVRERSEWTLLDPDVLRWRYQSRKDPDFLAQLTEMRLTIEPTAARLAAERRTDSDVANIYIALSRMEDPQASTSEHVEADVHFHQALLLAAHNELFENMSTIIEIGLRARDAYVHGSIELDEGDKLREVVASHRGVLDAVRAGRPKSAELAMRKLLERSAADIARVQNRAD</sequence>
<keyword evidence="2" id="KW-0238">DNA-binding</keyword>
<dbReference type="Gene3D" id="1.10.10.10">
    <property type="entry name" value="Winged helix-like DNA-binding domain superfamily/Winged helix DNA-binding domain"/>
    <property type="match status" value="1"/>
</dbReference>
<evidence type="ECO:0000256" key="1">
    <source>
        <dbReference type="ARBA" id="ARBA00023015"/>
    </source>
</evidence>
<dbReference type="SUPFAM" id="SSF48008">
    <property type="entry name" value="GntR ligand-binding domain-like"/>
    <property type="match status" value="1"/>
</dbReference>
<dbReference type="Proteomes" id="UP001202922">
    <property type="component" value="Unassembled WGS sequence"/>
</dbReference>
<name>A0ABS9U692_9MICC</name>
<comment type="caution">
    <text evidence="6">The sequence shown here is derived from an EMBL/GenBank/DDBJ whole genome shotgun (WGS) entry which is preliminary data.</text>
</comment>
<dbReference type="PANTHER" id="PTHR43537">
    <property type="entry name" value="TRANSCRIPTIONAL REGULATOR, GNTR FAMILY"/>
    <property type="match status" value="1"/>
</dbReference>
<keyword evidence="1" id="KW-0805">Transcription regulation</keyword>
<dbReference type="InterPro" id="IPR036390">
    <property type="entry name" value="WH_DNA-bd_sf"/>
</dbReference>
<dbReference type="SMART" id="SM00895">
    <property type="entry name" value="FCD"/>
    <property type="match status" value="1"/>
</dbReference>
<gene>
    <name evidence="6" type="ORF">L0M17_19445</name>
</gene>
<organism evidence="6 7">
    <name type="scientific">Sinomonas terrae</name>
    <dbReference type="NCBI Taxonomy" id="2908838"/>
    <lineage>
        <taxon>Bacteria</taxon>
        <taxon>Bacillati</taxon>
        <taxon>Actinomycetota</taxon>
        <taxon>Actinomycetes</taxon>
        <taxon>Micrococcales</taxon>
        <taxon>Micrococcaceae</taxon>
        <taxon>Sinomonas</taxon>
    </lineage>
</organism>
<dbReference type="RefSeq" id="WP_241056019.1">
    <property type="nucleotide sequence ID" value="NZ_JAKZBV010000001.1"/>
</dbReference>
<dbReference type="PROSITE" id="PS50949">
    <property type="entry name" value="HTH_GNTR"/>
    <property type="match status" value="1"/>
</dbReference>
<accession>A0ABS9U692</accession>
<dbReference type="InterPro" id="IPR011711">
    <property type="entry name" value="GntR_C"/>
</dbReference>
<dbReference type="InterPro" id="IPR000524">
    <property type="entry name" value="Tscrpt_reg_HTH_GntR"/>
</dbReference>
<dbReference type="PANTHER" id="PTHR43537:SF44">
    <property type="entry name" value="GNTR FAMILY REGULATORY PROTEIN"/>
    <property type="match status" value="1"/>
</dbReference>
<feature type="domain" description="HTH gntR-type" evidence="5">
    <location>
        <begin position="41"/>
        <end position="108"/>
    </location>
</feature>
<evidence type="ECO:0000259" key="5">
    <source>
        <dbReference type="PROSITE" id="PS50949"/>
    </source>
</evidence>
<feature type="region of interest" description="Disordered" evidence="4">
    <location>
        <begin position="24"/>
        <end position="44"/>
    </location>
</feature>
<dbReference type="InterPro" id="IPR036388">
    <property type="entry name" value="WH-like_DNA-bd_sf"/>
</dbReference>
<evidence type="ECO:0000256" key="4">
    <source>
        <dbReference type="SAM" id="MobiDB-lite"/>
    </source>
</evidence>
<dbReference type="Pfam" id="PF07729">
    <property type="entry name" value="FCD"/>
    <property type="match status" value="1"/>
</dbReference>
<protein>
    <submittedName>
        <fullName evidence="6">FadR family transcriptional regulator</fullName>
    </submittedName>
</protein>
<evidence type="ECO:0000313" key="7">
    <source>
        <dbReference type="Proteomes" id="UP001202922"/>
    </source>
</evidence>
<dbReference type="EMBL" id="JAKZBV010000001">
    <property type="protein sequence ID" value="MCH6472110.1"/>
    <property type="molecule type" value="Genomic_DNA"/>
</dbReference>
<dbReference type="CDD" id="cd07377">
    <property type="entry name" value="WHTH_GntR"/>
    <property type="match status" value="1"/>
</dbReference>
<proteinExistence type="predicted"/>
<evidence type="ECO:0000256" key="3">
    <source>
        <dbReference type="ARBA" id="ARBA00023163"/>
    </source>
</evidence>
<keyword evidence="7" id="KW-1185">Reference proteome</keyword>
<dbReference type="InterPro" id="IPR008920">
    <property type="entry name" value="TF_FadR/GntR_C"/>
</dbReference>
<evidence type="ECO:0000256" key="2">
    <source>
        <dbReference type="ARBA" id="ARBA00023125"/>
    </source>
</evidence>